<organism evidence="2 3">
    <name type="scientific">Cellvibrio japonicus (strain Ueda107)</name>
    <name type="common">Pseudomonas fluorescens subsp. cellulosa</name>
    <dbReference type="NCBI Taxonomy" id="498211"/>
    <lineage>
        <taxon>Bacteria</taxon>
        <taxon>Pseudomonadati</taxon>
        <taxon>Pseudomonadota</taxon>
        <taxon>Gammaproteobacteria</taxon>
        <taxon>Cellvibrionales</taxon>
        <taxon>Cellvibrionaceae</taxon>
        <taxon>Cellvibrio</taxon>
    </lineage>
</organism>
<keyword evidence="3" id="KW-1185">Reference proteome</keyword>
<sequence length="363" mass="40627">MSDPYSSVPSAQRLPAEWEPQDAILLTWPHQGTDWNWILEEATELYEALATVIADYADVVIAVPQPLVEDVRERLAAMDAPLDYIHIYPCDSNDTWARDHGPITVQTTKGFTLLDFTFNGWGNKFPHDLDNQITRCLYEQQAFPLSDLVHQDWVLEGGSIESDGRGTLLTTASCLLNQNRNPQLSKADIEARLKTAFGVRKINWLHHGYLAGDDTDSHIDTLARLCPDNVIVYTACDDEQDEHYAELKQMEAELRGFSDADGQPYRLLPLPWPGPVMNEEGERLPATYANFLIVNEAVLVPIYELPTDEDALEVITQAFPGYDILGIPCSVLIEQGGSLHCITMQLPEGSVVENILESVYVSE</sequence>
<dbReference type="RefSeq" id="WP_012487279.1">
    <property type="nucleotide sequence ID" value="NC_010995.1"/>
</dbReference>
<dbReference type="HOGENOM" id="CLU_037682_0_0_6"/>
<dbReference type="GO" id="GO:0047632">
    <property type="term" value="F:agmatine deiminase activity"/>
    <property type="evidence" value="ECO:0007669"/>
    <property type="project" value="TreeGrafter"/>
</dbReference>
<protein>
    <submittedName>
        <fullName evidence="2">Peptidylarginine deiminase-related protein</fullName>
    </submittedName>
</protein>
<dbReference type="PANTHER" id="PTHR31377">
    <property type="entry name" value="AGMATINE DEIMINASE-RELATED"/>
    <property type="match status" value="1"/>
</dbReference>
<name>B3PET1_CELJU</name>
<dbReference type="AlphaFoldDB" id="B3PET1"/>
<accession>B3PET1</accession>
<dbReference type="PANTHER" id="PTHR31377:SF0">
    <property type="entry name" value="AGMATINE DEIMINASE-RELATED"/>
    <property type="match status" value="1"/>
</dbReference>
<dbReference type="GO" id="GO:0009446">
    <property type="term" value="P:putrescine biosynthetic process"/>
    <property type="evidence" value="ECO:0007669"/>
    <property type="project" value="InterPro"/>
</dbReference>
<evidence type="ECO:0000256" key="1">
    <source>
        <dbReference type="ARBA" id="ARBA00022801"/>
    </source>
</evidence>
<dbReference type="GO" id="GO:0004668">
    <property type="term" value="F:protein-arginine deiminase activity"/>
    <property type="evidence" value="ECO:0007669"/>
    <property type="project" value="InterPro"/>
</dbReference>
<dbReference type="InterPro" id="IPR007466">
    <property type="entry name" value="Peptidyl-Arg-deiminase_porph"/>
</dbReference>
<dbReference type="eggNOG" id="COG2957">
    <property type="taxonomic scope" value="Bacteria"/>
</dbReference>
<dbReference type="Pfam" id="PF04371">
    <property type="entry name" value="PAD_porph"/>
    <property type="match status" value="1"/>
</dbReference>
<gene>
    <name evidence="2" type="ordered locus">CJA_1655</name>
</gene>
<reference evidence="2 3" key="1">
    <citation type="journal article" date="2008" name="J. Bacteriol.">
        <title>Insights into plant cell wall degradation from the genome sequence of the soil bacterium Cellvibrio japonicus.</title>
        <authorList>
            <person name="Deboy R.T."/>
            <person name="Mongodin E.F."/>
            <person name="Fouts D.E."/>
            <person name="Tailford L.E."/>
            <person name="Khouri H."/>
            <person name="Emerson J.B."/>
            <person name="Mohamoud Y."/>
            <person name="Watkins K."/>
            <person name="Henrissat B."/>
            <person name="Gilbert H.J."/>
            <person name="Nelson K.E."/>
        </authorList>
    </citation>
    <scope>NUCLEOTIDE SEQUENCE [LARGE SCALE GENOMIC DNA]</scope>
    <source>
        <strain evidence="2 3">Ueda107</strain>
    </source>
</reference>
<evidence type="ECO:0000313" key="2">
    <source>
        <dbReference type="EMBL" id="ACE85602.1"/>
    </source>
</evidence>
<keyword evidence="1" id="KW-0378">Hydrolase</keyword>
<dbReference type="Gene3D" id="3.75.10.10">
    <property type="entry name" value="L-arginine/glycine Amidinotransferase, Chain A"/>
    <property type="match status" value="1"/>
</dbReference>
<dbReference type="SUPFAM" id="SSF55909">
    <property type="entry name" value="Pentein"/>
    <property type="match status" value="1"/>
</dbReference>
<dbReference type="Proteomes" id="UP000001036">
    <property type="component" value="Chromosome"/>
</dbReference>
<dbReference type="EMBL" id="CP000934">
    <property type="protein sequence ID" value="ACE85602.1"/>
    <property type="molecule type" value="Genomic_DNA"/>
</dbReference>
<evidence type="ECO:0000313" key="3">
    <source>
        <dbReference type="Proteomes" id="UP000001036"/>
    </source>
</evidence>
<dbReference type="OrthoDB" id="9808013at2"/>
<dbReference type="KEGG" id="cja:CJA_1655"/>
<dbReference type="STRING" id="498211.CJA_1655"/>
<proteinExistence type="predicted"/>